<protein>
    <recommendedName>
        <fullName evidence="3">C2H2-type domain-containing protein</fullName>
    </recommendedName>
</protein>
<feature type="domain" description="C2H2-type" evidence="3">
    <location>
        <begin position="186"/>
        <end position="214"/>
    </location>
</feature>
<keyword evidence="1" id="KW-0862">Zinc</keyword>
<dbReference type="PROSITE" id="PS50157">
    <property type="entry name" value="ZINC_FINGER_C2H2_2"/>
    <property type="match status" value="1"/>
</dbReference>
<feature type="region of interest" description="Disordered" evidence="2">
    <location>
        <begin position="473"/>
        <end position="492"/>
    </location>
</feature>
<evidence type="ECO:0000259" key="3">
    <source>
        <dbReference type="PROSITE" id="PS50157"/>
    </source>
</evidence>
<dbReference type="EMBL" id="FN655430">
    <property type="protein sequence ID" value="CBY39117.1"/>
    <property type="molecule type" value="Genomic_DNA"/>
</dbReference>
<feature type="non-terminal residue" evidence="4">
    <location>
        <position position="1"/>
    </location>
</feature>
<organism evidence="4">
    <name type="scientific">Oikopleura dioica</name>
    <name type="common">Tunicate</name>
    <dbReference type="NCBI Taxonomy" id="34765"/>
    <lineage>
        <taxon>Eukaryota</taxon>
        <taxon>Metazoa</taxon>
        <taxon>Chordata</taxon>
        <taxon>Tunicata</taxon>
        <taxon>Appendicularia</taxon>
        <taxon>Copelata</taxon>
        <taxon>Oikopleuridae</taxon>
        <taxon>Oikopleura</taxon>
    </lineage>
</organism>
<evidence type="ECO:0000256" key="2">
    <source>
        <dbReference type="SAM" id="MobiDB-lite"/>
    </source>
</evidence>
<dbReference type="GO" id="GO:0008270">
    <property type="term" value="F:zinc ion binding"/>
    <property type="evidence" value="ECO:0007669"/>
    <property type="project" value="UniProtKB-KW"/>
</dbReference>
<name>E4YUH8_OIKDI</name>
<evidence type="ECO:0000256" key="1">
    <source>
        <dbReference type="PROSITE-ProRule" id="PRU00042"/>
    </source>
</evidence>
<keyword evidence="1" id="KW-0863">Zinc-finger</keyword>
<dbReference type="AlphaFoldDB" id="E4YUH8"/>
<proteinExistence type="predicted"/>
<evidence type="ECO:0000313" key="4">
    <source>
        <dbReference type="EMBL" id="CBY39117.1"/>
    </source>
</evidence>
<reference evidence="4" key="1">
    <citation type="journal article" date="2010" name="Science">
        <title>Plasticity of animal genome architecture unmasked by rapid evolution of a pelagic tunicate.</title>
        <authorList>
            <person name="Denoeud F."/>
            <person name="Henriet S."/>
            <person name="Mungpakdee S."/>
            <person name="Aury J.M."/>
            <person name="Da Silva C."/>
            <person name="Brinkmann H."/>
            <person name="Mikhaleva J."/>
            <person name="Olsen L.C."/>
            <person name="Jubin C."/>
            <person name="Canestro C."/>
            <person name="Bouquet J.M."/>
            <person name="Danks G."/>
            <person name="Poulain J."/>
            <person name="Campsteijn C."/>
            <person name="Adamski M."/>
            <person name="Cross I."/>
            <person name="Yadetie F."/>
            <person name="Muffato M."/>
            <person name="Louis A."/>
            <person name="Butcher S."/>
            <person name="Tsagkogeorga G."/>
            <person name="Konrad A."/>
            <person name="Singh S."/>
            <person name="Jensen M.F."/>
            <person name="Cong E.H."/>
            <person name="Eikeseth-Otteraa H."/>
            <person name="Noel B."/>
            <person name="Anthouard V."/>
            <person name="Porcel B.M."/>
            <person name="Kachouri-Lafond R."/>
            <person name="Nishino A."/>
            <person name="Ugolini M."/>
            <person name="Chourrout P."/>
            <person name="Nishida H."/>
            <person name="Aasland R."/>
            <person name="Huzurbazar S."/>
            <person name="Westhof E."/>
            <person name="Delsuc F."/>
            <person name="Lehrach H."/>
            <person name="Reinhardt R."/>
            <person name="Weissenbach J."/>
            <person name="Roy S.W."/>
            <person name="Artiguenave F."/>
            <person name="Postlethwait J.H."/>
            <person name="Manak J.R."/>
            <person name="Thompson E.M."/>
            <person name="Jaillon O."/>
            <person name="Du Pasquier L."/>
            <person name="Boudinot P."/>
            <person name="Liberles D.A."/>
            <person name="Volff J.N."/>
            <person name="Philippe H."/>
            <person name="Lenhard B."/>
            <person name="Roest Crollius H."/>
            <person name="Wincker P."/>
            <person name="Chourrout D."/>
        </authorList>
    </citation>
    <scope>NUCLEOTIDE SEQUENCE [LARGE SCALE GENOMIC DNA]</scope>
</reference>
<dbReference type="Proteomes" id="UP000011014">
    <property type="component" value="Unassembled WGS sequence"/>
</dbReference>
<gene>
    <name evidence="4" type="ORF">GSOID_T00019662001</name>
</gene>
<sequence>ICERRFFKPISDGKARAGLPLLRKVPRSISIPVPDSDWRAEKEGITIFFQFKFIEPFFDPRKDAALEKHMTQKRWNAVTDAYWLPRGTLASFLSLLASLGSLRRPSVATQHERDKAIPASFSAMVLESDSFQITIPGKHLVSKLLSKNESAQTAVNAFTEQDQLPTEDKKVHSTRYNAGERYNLLIMCPYCSRRYAYKETMKHHIHSVHSNQDGSIKEPISAFTKNPDALKNHATVTEEATVEPTVNVKQEPMDESDTVEVIETPVSEATVQEIRTASRRMPAAAKMQKKQRTPDWRAMPVTGINNKTDHRSKFKIYNKKTMKLVGKDGKLIDFVYMSNASKLNGQKVFYANRAGRRIPQEDNEASETAEVMEFAEDEKPLIKSEYIDPDEPCTVTAYTDSEGEDVDEELPPSQCSLHQQVARIKVQQTPIFTRGPKNISPNIAGKSKLPVLAPKPTVENQYWKTIAIEKVKPPPTLQKKPQQKNSALKTEVSNQKTIHLKPATVQSVKIGRISGFKIAKPLTIKKTPTC</sequence>
<dbReference type="PROSITE" id="PS00028">
    <property type="entry name" value="ZINC_FINGER_C2H2_1"/>
    <property type="match status" value="1"/>
</dbReference>
<dbReference type="InterPro" id="IPR013087">
    <property type="entry name" value="Znf_C2H2_type"/>
</dbReference>
<accession>E4YUH8</accession>
<keyword evidence="1" id="KW-0479">Metal-binding</keyword>